<evidence type="ECO:0000259" key="4">
    <source>
        <dbReference type="PROSITE" id="PS50110"/>
    </source>
</evidence>
<dbReference type="Pfam" id="PF00072">
    <property type="entry name" value="Response_reg"/>
    <property type="match status" value="1"/>
</dbReference>
<keyword evidence="3" id="KW-0175">Coiled coil</keyword>
<dbReference type="Proteomes" id="UP000662747">
    <property type="component" value="Chromosome"/>
</dbReference>
<reference evidence="5 6" key="1">
    <citation type="submission" date="2021-02" db="EMBL/GenBank/DDBJ databases">
        <title>De Novo genome assembly of isolated myxobacteria.</title>
        <authorList>
            <person name="Stevens D.C."/>
        </authorList>
    </citation>
    <scope>NUCLEOTIDE SEQUENCE [LARGE SCALE GENOMIC DNA]</scope>
    <source>
        <strain evidence="6">SCPEA02</strain>
    </source>
</reference>
<keyword evidence="6" id="KW-1185">Reference proteome</keyword>
<evidence type="ECO:0000313" key="6">
    <source>
        <dbReference type="Proteomes" id="UP000662747"/>
    </source>
</evidence>
<dbReference type="InterPro" id="IPR050595">
    <property type="entry name" value="Bact_response_regulator"/>
</dbReference>
<feature type="modified residue" description="4-aspartylphosphate" evidence="2">
    <location>
        <position position="46"/>
    </location>
</feature>
<feature type="domain" description="Response regulatory" evidence="4">
    <location>
        <begin position="1"/>
        <end position="114"/>
    </location>
</feature>
<dbReference type="EMBL" id="CP071090">
    <property type="protein sequence ID" value="QSQ26135.1"/>
    <property type="molecule type" value="Genomic_DNA"/>
</dbReference>
<organism evidence="5 6">
    <name type="scientific">Pyxidicoccus parkwayensis</name>
    <dbReference type="NCBI Taxonomy" id="2813578"/>
    <lineage>
        <taxon>Bacteria</taxon>
        <taxon>Pseudomonadati</taxon>
        <taxon>Myxococcota</taxon>
        <taxon>Myxococcia</taxon>
        <taxon>Myxococcales</taxon>
        <taxon>Cystobacterineae</taxon>
        <taxon>Myxococcaceae</taxon>
        <taxon>Pyxidicoccus</taxon>
    </lineage>
</organism>
<proteinExistence type="predicted"/>
<evidence type="ECO:0000256" key="2">
    <source>
        <dbReference type="PROSITE-ProRule" id="PRU00169"/>
    </source>
</evidence>
<evidence type="ECO:0000313" key="5">
    <source>
        <dbReference type="EMBL" id="QSQ26135.1"/>
    </source>
</evidence>
<accession>A0ABX7P6M5</accession>
<dbReference type="RefSeq" id="WP_206727685.1">
    <property type="nucleotide sequence ID" value="NZ_CP071090.1"/>
</dbReference>
<dbReference type="InterPro" id="IPR011006">
    <property type="entry name" value="CheY-like_superfamily"/>
</dbReference>
<dbReference type="CDD" id="cd00156">
    <property type="entry name" value="REC"/>
    <property type="match status" value="1"/>
</dbReference>
<protein>
    <submittedName>
        <fullName evidence="5">Response regulator</fullName>
    </submittedName>
</protein>
<dbReference type="PANTHER" id="PTHR44591">
    <property type="entry name" value="STRESS RESPONSE REGULATOR PROTEIN 1"/>
    <property type="match status" value="1"/>
</dbReference>
<keyword evidence="1 2" id="KW-0597">Phosphoprotein</keyword>
<evidence type="ECO:0000256" key="1">
    <source>
        <dbReference type="ARBA" id="ARBA00022553"/>
    </source>
</evidence>
<dbReference type="SMART" id="SM00448">
    <property type="entry name" value="REC"/>
    <property type="match status" value="1"/>
</dbReference>
<name>A0ABX7P6M5_9BACT</name>
<dbReference type="SUPFAM" id="SSF52172">
    <property type="entry name" value="CheY-like"/>
    <property type="match status" value="1"/>
</dbReference>
<dbReference type="Gene3D" id="3.40.50.2300">
    <property type="match status" value="1"/>
</dbReference>
<evidence type="ECO:0000256" key="3">
    <source>
        <dbReference type="SAM" id="Coils"/>
    </source>
</evidence>
<dbReference type="InterPro" id="IPR001789">
    <property type="entry name" value="Sig_transdc_resp-reg_receiver"/>
</dbReference>
<gene>
    <name evidence="5" type="ORF">JY651_14905</name>
</gene>
<dbReference type="PROSITE" id="PS50110">
    <property type="entry name" value="RESPONSE_REGULATORY"/>
    <property type="match status" value="1"/>
</dbReference>
<sequence length="162" mass="18288">MDDLPANLFALECILAPLGQRLVRAASGQEALRRVLDEDFAVILLDLRLGDMNGVDVLTLLRQRERNRRTPVLILSGMDGDAPELQPAFKQGAVDYMRKPLVPDVLRDRVSLFVELRQMQAALRRQEQQIGELSRRLDEAERELAVRRSASGTPVPHPERAE</sequence>
<dbReference type="PANTHER" id="PTHR44591:SF3">
    <property type="entry name" value="RESPONSE REGULATORY DOMAIN-CONTAINING PROTEIN"/>
    <property type="match status" value="1"/>
</dbReference>
<feature type="coiled-coil region" evidence="3">
    <location>
        <begin position="116"/>
        <end position="150"/>
    </location>
</feature>